<accession>A0A173LWU2</accession>
<evidence type="ECO:0000256" key="1">
    <source>
        <dbReference type="ARBA" id="ARBA00034125"/>
    </source>
</evidence>
<sequence length="432" mass="45527">MTEQVGQPSTRPDVTNMLTEAAAAMVSSTYPAPQAELVLRDLADAYNADAEIALLPTLVLTETKKHGVPQIRVVKTSYRFDQMTKVQSILAQARHNHDDAHDVAESLRSIATMKPIYPAWLRVIGYSLSALGFGAAFRLDLPALAAVTIMGLLVGIMVLNLSRSTRFAALLPLMATFVAGLMVAGISILLDKPDPVRMVAMLIVVLLPGATLTSGIIELVSGYMVSGASRLMYALMILGSMAFGGVLAISVSGIPASRLEDVTVTLTPAWVAWAGAAIYGVGTFLYFCTPLRLWLPSLFVMMFSFAISVLAVPSLGVPLSAGIATAAGLITSWAINARLGGGPGDLAIFLPTFWLIVPGSTGFVALTGELEASQNLSDVAGTAGLTFFAMAIGMMLATAVYPLLTKITPDAKLIMRNGAGLILNTVKIKPEK</sequence>
<dbReference type="EMBL" id="AP017457">
    <property type="protein sequence ID" value="BAU99456.1"/>
    <property type="molecule type" value="Genomic_DNA"/>
</dbReference>
<evidence type="ECO:0000313" key="4">
    <source>
        <dbReference type="EMBL" id="BAU99456.1"/>
    </source>
</evidence>
<feature type="transmembrane region" description="Helical" evidence="2">
    <location>
        <begin position="347"/>
        <end position="367"/>
    </location>
</feature>
<dbReference type="PANTHER" id="PTHR31082:SF4">
    <property type="entry name" value="PHEROMONE-REGULATED MEMBRANE PROTEIN 10"/>
    <property type="match status" value="1"/>
</dbReference>
<dbReference type="InterPro" id="IPR010619">
    <property type="entry name" value="ThrE-like_N"/>
</dbReference>
<feature type="transmembrane region" description="Helical" evidence="2">
    <location>
        <begin position="293"/>
        <end position="311"/>
    </location>
</feature>
<keyword evidence="2" id="KW-1133">Transmembrane helix</keyword>
<proteinExistence type="inferred from homology"/>
<gene>
    <name evidence="4" type="ORF">AUMI_19140</name>
</gene>
<dbReference type="KEGG" id="amin:AUMI_19140"/>
<dbReference type="GeneID" id="80452108"/>
<dbReference type="PANTHER" id="PTHR31082">
    <property type="entry name" value="PHEROMONE-REGULATED MEMBRANE PROTEIN 10"/>
    <property type="match status" value="1"/>
</dbReference>
<keyword evidence="2" id="KW-0472">Membrane</keyword>
<comment type="similarity">
    <text evidence="1">Belongs to the ThrE exporter (TC 2.A.79) family.</text>
</comment>
<dbReference type="Proteomes" id="UP000243847">
    <property type="component" value="Chromosome sequence1"/>
</dbReference>
<feature type="transmembrane region" description="Helical" evidence="2">
    <location>
        <begin position="317"/>
        <end position="335"/>
    </location>
</feature>
<feature type="transmembrane region" description="Helical" evidence="2">
    <location>
        <begin position="119"/>
        <end position="137"/>
    </location>
</feature>
<feature type="transmembrane region" description="Helical" evidence="2">
    <location>
        <begin position="379"/>
        <end position="404"/>
    </location>
</feature>
<feature type="transmembrane region" description="Helical" evidence="2">
    <location>
        <begin position="231"/>
        <end position="250"/>
    </location>
</feature>
<evidence type="ECO:0000313" key="5">
    <source>
        <dbReference type="Proteomes" id="UP000243847"/>
    </source>
</evidence>
<dbReference type="OrthoDB" id="235893at2"/>
<protein>
    <recommendedName>
        <fullName evidence="3">Threonine/serine exporter-like N-terminal domain-containing protein</fullName>
    </recommendedName>
</protein>
<feature type="domain" description="Threonine/serine exporter-like N-terminal" evidence="3">
    <location>
        <begin position="18"/>
        <end position="251"/>
    </location>
</feature>
<dbReference type="Pfam" id="PF06738">
    <property type="entry name" value="ThrE"/>
    <property type="match status" value="1"/>
</dbReference>
<dbReference type="AlphaFoldDB" id="A0A173LWU2"/>
<evidence type="ECO:0000256" key="2">
    <source>
        <dbReference type="SAM" id="Phobius"/>
    </source>
</evidence>
<dbReference type="RefSeq" id="WP_096381880.1">
    <property type="nucleotide sequence ID" value="NZ_AP017457.1"/>
</dbReference>
<feature type="transmembrane region" description="Helical" evidence="2">
    <location>
        <begin position="196"/>
        <end position="219"/>
    </location>
</feature>
<dbReference type="InterPro" id="IPR051361">
    <property type="entry name" value="ThrE/Ser_Exporter"/>
</dbReference>
<evidence type="ECO:0000259" key="3">
    <source>
        <dbReference type="Pfam" id="PF06738"/>
    </source>
</evidence>
<reference evidence="4 5" key="1">
    <citation type="journal article" date="2016" name="Genome Announc.">
        <title>Complete Genome Sequence of Aurantimicrobium minutum Type Strain KNCT, a Planktonic Ultramicrobacterium Isolated from River Water.</title>
        <authorList>
            <person name="Nakai R."/>
            <person name="Fujisawa T."/>
            <person name="Nakamura Y."/>
            <person name="Nishide H."/>
            <person name="Uchiyama I."/>
            <person name="Baba T."/>
            <person name="Toyoda A."/>
            <person name="Fujiyama A."/>
            <person name="Naganuma T."/>
            <person name="Niki H."/>
        </authorList>
    </citation>
    <scope>NUCLEOTIDE SEQUENCE [LARGE SCALE GENOMIC DNA]</scope>
    <source>
        <strain evidence="4 5">KNC</strain>
    </source>
</reference>
<organism evidence="4 5">
    <name type="scientific">Aurantimicrobium minutum</name>
    <dbReference type="NCBI Taxonomy" id="708131"/>
    <lineage>
        <taxon>Bacteria</taxon>
        <taxon>Bacillati</taxon>
        <taxon>Actinomycetota</taxon>
        <taxon>Actinomycetes</taxon>
        <taxon>Micrococcales</taxon>
        <taxon>Microbacteriaceae</taxon>
        <taxon>Aurantimicrobium</taxon>
    </lineage>
</organism>
<dbReference type="GO" id="GO:0022857">
    <property type="term" value="F:transmembrane transporter activity"/>
    <property type="evidence" value="ECO:0007669"/>
    <property type="project" value="InterPro"/>
</dbReference>
<name>A0A173LWU2_9MICO</name>
<feature type="transmembrane region" description="Helical" evidence="2">
    <location>
        <begin position="270"/>
        <end position="288"/>
    </location>
</feature>
<feature type="transmembrane region" description="Helical" evidence="2">
    <location>
        <begin position="143"/>
        <end position="161"/>
    </location>
</feature>
<keyword evidence="2" id="KW-0812">Transmembrane</keyword>
<feature type="transmembrane region" description="Helical" evidence="2">
    <location>
        <begin position="168"/>
        <end position="190"/>
    </location>
</feature>